<dbReference type="OrthoDB" id="4474610at2"/>
<accession>A0A4R4Z4X0</accession>
<feature type="transmembrane region" description="Helical" evidence="6">
    <location>
        <begin position="32"/>
        <end position="53"/>
    </location>
</feature>
<name>A0A4R4Z4X0_9PSEU</name>
<comment type="caution">
    <text evidence="8">The sequence shown here is derived from an EMBL/GenBank/DDBJ whole genome shotgun (WGS) entry which is preliminary data.</text>
</comment>
<dbReference type="Proteomes" id="UP000294947">
    <property type="component" value="Unassembled WGS sequence"/>
</dbReference>
<dbReference type="InterPro" id="IPR050382">
    <property type="entry name" value="MFS_Na/Anion_cotransporter"/>
</dbReference>
<dbReference type="Pfam" id="PF07690">
    <property type="entry name" value="MFS_1"/>
    <property type="match status" value="1"/>
</dbReference>
<evidence type="ECO:0000313" key="9">
    <source>
        <dbReference type="Proteomes" id="UP000294947"/>
    </source>
</evidence>
<proteinExistence type="predicted"/>
<gene>
    <name evidence="8" type="ORF">E1288_10525</name>
</gene>
<feature type="transmembrane region" description="Helical" evidence="6">
    <location>
        <begin position="273"/>
        <end position="298"/>
    </location>
</feature>
<keyword evidence="9" id="KW-1185">Reference proteome</keyword>
<dbReference type="Gene3D" id="1.20.1250.20">
    <property type="entry name" value="MFS general substrate transporter like domains"/>
    <property type="match status" value="2"/>
</dbReference>
<dbReference type="PANTHER" id="PTHR11662:SF450">
    <property type="entry name" value="BLR1003 PROTEIN"/>
    <property type="match status" value="1"/>
</dbReference>
<feature type="transmembrane region" description="Helical" evidence="6">
    <location>
        <begin position="189"/>
        <end position="208"/>
    </location>
</feature>
<feature type="transmembrane region" description="Helical" evidence="6">
    <location>
        <begin position="338"/>
        <end position="361"/>
    </location>
</feature>
<comment type="subcellular location">
    <subcellularLocation>
        <location evidence="1">Cell membrane</location>
        <topology evidence="1">Multi-pass membrane protein</topology>
    </subcellularLocation>
</comment>
<sequence length="439" mass="45786">MQHPNPQRGGTIVTTTQDQRPAAVAEPSRRRAWTVLAVVVACSVVVFLDKALLGLVAQPLKQELHLSSAEFGSISGASYLLFGITCLVVGFLADRISPRWVLLACGLMWALGQVPALFAVTGGVLFASRLAVGAAEGPAQPMSHVTAYSWFPNHRRGLPASLITSGAAIAKIAFAPVVTLIIVAFGWRAGFVTVGLLALVWSAAWLAVGKMGPYSTASEIAAAAPAERVPWRRFLFSGTFIGALLAYFTQGALAAVIFTWLPSYFQHGLGFSAAVSGSLFGLPSAMAIVALLAVGAVSDRMLRRGVRSRVARGLFGGACLVLAGLVLCLLPWVHSPVLAVITLMIGYGVSTTVQTVSNPVVAEIVPPGQRAGALGVLTALGTSAGVLSPIFTGKLLDVAETPQAGYTLAFLVFGGLVAFGGLCFALLVNPERDVRRIAR</sequence>
<reference evidence="8 9" key="1">
    <citation type="submission" date="2019-03" db="EMBL/GenBank/DDBJ databases">
        <title>Draft genome sequences of novel Actinobacteria.</title>
        <authorList>
            <person name="Sahin N."/>
            <person name="Ay H."/>
            <person name="Saygin H."/>
        </authorList>
    </citation>
    <scope>NUCLEOTIDE SEQUENCE [LARGE SCALE GENOMIC DNA]</scope>
    <source>
        <strain evidence="8 9">7K502</strain>
    </source>
</reference>
<dbReference type="AlphaFoldDB" id="A0A4R4Z4X0"/>
<feature type="domain" description="Major facilitator superfamily (MFS) profile" evidence="7">
    <location>
        <begin position="35"/>
        <end position="432"/>
    </location>
</feature>
<feature type="region of interest" description="Disordered" evidence="5">
    <location>
        <begin position="1"/>
        <end position="20"/>
    </location>
</feature>
<feature type="transmembrane region" description="Helical" evidence="6">
    <location>
        <begin position="373"/>
        <end position="392"/>
    </location>
</feature>
<feature type="transmembrane region" description="Helical" evidence="6">
    <location>
        <begin position="74"/>
        <end position="93"/>
    </location>
</feature>
<dbReference type="PROSITE" id="PS50850">
    <property type="entry name" value="MFS"/>
    <property type="match status" value="1"/>
</dbReference>
<evidence type="ECO:0000256" key="4">
    <source>
        <dbReference type="ARBA" id="ARBA00023136"/>
    </source>
</evidence>
<evidence type="ECO:0000256" key="5">
    <source>
        <dbReference type="SAM" id="MobiDB-lite"/>
    </source>
</evidence>
<dbReference type="PANTHER" id="PTHR11662">
    <property type="entry name" value="SOLUTE CARRIER FAMILY 17"/>
    <property type="match status" value="1"/>
</dbReference>
<evidence type="ECO:0000256" key="2">
    <source>
        <dbReference type="ARBA" id="ARBA00022692"/>
    </source>
</evidence>
<feature type="transmembrane region" description="Helical" evidence="6">
    <location>
        <begin position="99"/>
        <end position="120"/>
    </location>
</feature>
<evidence type="ECO:0000259" key="7">
    <source>
        <dbReference type="PROSITE" id="PS50850"/>
    </source>
</evidence>
<dbReference type="InterPro" id="IPR036259">
    <property type="entry name" value="MFS_trans_sf"/>
</dbReference>
<evidence type="ECO:0000256" key="3">
    <source>
        <dbReference type="ARBA" id="ARBA00022989"/>
    </source>
</evidence>
<dbReference type="InterPro" id="IPR020846">
    <property type="entry name" value="MFS_dom"/>
</dbReference>
<keyword evidence="2 6" id="KW-0812">Transmembrane</keyword>
<dbReference type="InterPro" id="IPR011701">
    <property type="entry name" value="MFS"/>
</dbReference>
<feature type="transmembrane region" description="Helical" evidence="6">
    <location>
        <begin position="310"/>
        <end position="332"/>
    </location>
</feature>
<dbReference type="SUPFAM" id="SSF103473">
    <property type="entry name" value="MFS general substrate transporter"/>
    <property type="match status" value="1"/>
</dbReference>
<feature type="transmembrane region" description="Helical" evidence="6">
    <location>
        <begin position="234"/>
        <end position="261"/>
    </location>
</feature>
<evidence type="ECO:0000256" key="1">
    <source>
        <dbReference type="ARBA" id="ARBA00004651"/>
    </source>
</evidence>
<organism evidence="8 9">
    <name type="scientific">Saccharopolyspora elongata</name>
    <dbReference type="NCBI Taxonomy" id="2530387"/>
    <lineage>
        <taxon>Bacteria</taxon>
        <taxon>Bacillati</taxon>
        <taxon>Actinomycetota</taxon>
        <taxon>Actinomycetes</taxon>
        <taxon>Pseudonocardiales</taxon>
        <taxon>Pseudonocardiaceae</taxon>
        <taxon>Saccharopolyspora</taxon>
    </lineage>
</organism>
<dbReference type="GO" id="GO:0022857">
    <property type="term" value="F:transmembrane transporter activity"/>
    <property type="evidence" value="ECO:0007669"/>
    <property type="project" value="InterPro"/>
</dbReference>
<protein>
    <submittedName>
        <fullName evidence="8">MFS transporter</fullName>
    </submittedName>
</protein>
<keyword evidence="3 6" id="KW-1133">Transmembrane helix</keyword>
<evidence type="ECO:0000256" key="6">
    <source>
        <dbReference type="SAM" id="Phobius"/>
    </source>
</evidence>
<dbReference type="EMBL" id="SMKW01000010">
    <property type="protein sequence ID" value="TDD53128.1"/>
    <property type="molecule type" value="Genomic_DNA"/>
</dbReference>
<keyword evidence="4 6" id="KW-0472">Membrane</keyword>
<evidence type="ECO:0000313" key="8">
    <source>
        <dbReference type="EMBL" id="TDD53128.1"/>
    </source>
</evidence>
<dbReference type="GO" id="GO:0005886">
    <property type="term" value="C:plasma membrane"/>
    <property type="evidence" value="ECO:0007669"/>
    <property type="project" value="UniProtKB-SubCell"/>
</dbReference>
<feature type="transmembrane region" description="Helical" evidence="6">
    <location>
        <begin position="404"/>
        <end position="429"/>
    </location>
</feature>